<evidence type="ECO:0000256" key="7">
    <source>
        <dbReference type="ARBA" id="ARBA00022927"/>
    </source>
</evidence>
<evidence type="ECO:0000256" key="14">
    <source>
        <dbReference type="ARBA" id="ARBA00033245"/>
    </source>
</evidence>
<evidence type="ECO:0000256" key="4">
    <source>
        <dbReference type="ARBA" id="ARBA00022448"/>
    </source>
</evidence>
<comment type="subunit">
    <text evidence="12">Interacts with the Sec translocase complex via SecD. Specifically interacts with transmembrane segments of nascent integral membrane proteins during membrane integration.</text>
</comment>
<comment type="similarity">
    <text evidence="2">Belongs to the OXA1/ALB3/YidC family. Type 1 subfamily.</text>
</comment>
<evidence type="ECO:0000256" key="8">
    <source>
        <dbReference type="ARBA" id="ARBA00022989"/>
    </source>
</evidence>
<evidence type="ECO:0000256" key="10">
    <source>
        <dbReference type="ARBA" id="ARBA00023186"/>
    </source>
</evidence>
<dbReference type="Proteomes" id="UP000595446">
    <property type="component" value="Chromosome"/>
</dbReference>
<evidence type="ECO:0000256" key="2">
    <source>
        <dbReference type="ARBA" id="ARBA00010527"/>
    </source>
</evidence>
<evidence type="ECO:0000256" key="12">
    <source>
        <dbReference type="ARBA" id="ARBA00026028"/>
    </source>
</evidence>
<feature type="region of interest" description="Disordered" evidence="17">
    <location>
        <begin position="318"/>
        <end position="408"/>
    </location>
</feature>
<dbReference type="GO" id="GO:0051205">
    <property type="term" value="P:protein insertion into membrane"/>
    <property type="evidence" value="ECO:0007669"/>
    <property type="project" value="TreeGrafter"/>
</dbReference>
<dbReference type="AlphaFoldDB" id="A0A7R7JJY2"/>
<evidence type="ECO:0000256" key="17">
    <source>
        <dbReference type="SAM" id="MobiDB-lite"/>
    </source>
</evidence>
<evidence type="ECO:0000256" key="1">
    <source>
        <dbReference type="ARBA" id="ARBA00004651"/>
    </source>
</evidence>
<dbReference type="PANTHER" id="PTHR12428">
    <property type="entry name" value="OXA1"/>
    <property type="match status" value="1"/>
</dbReference>
<feature type="transmembrane region" description="Helical" evidence="18">
    <location>
        <begin position="225"/>
        <end position="243"/>
    </location>
</feature>
<dbReference type="EMBL" id="AP024237">
    <property type="protein sequence ID" value="BCO38405.1"/>
    <property type="molecule type" value="Genomic_DNA"/>
</dbReference>
<keyword evidence="21" id="KW-1185">Reference proteome</keyword>
<evidence type="ECO:0000256" key="15">
    <source>
        <dbReference type="ARBA" id="ARBA00033342"/>
    </source>
</evidence>
<gene>
    <name evidence="20" type="primary">yidC</name>
    <name evidence="20" type="ORF">MHEC_48380</name>
</gene>
<comment type="subcellular location">
    <subcellularLocation>
        <location evidence="1">Cell membrane</location>
        <topology evidence="1">Multi-pass membrane protein</topology>
    </subcellularLocation>
    <subcellularLocation>
        <location evidence="16">Membrane</location>
        <topology evidence="16">Multi-pass membrane protein</topology>
    </subcellularLocation>
</comment>
<evidence type="ECO:0000256" key="6">
    <source>
        <dbReference type="ARBA" id="ARBA00022692"/>
    </source>
</evidence>
<protein>
    <recommendedName>
        <fullName evidence="3">Membrane protein insertase YidC</fullName>
    </recommendedName>
    <alternativeName>
        <fullName evidence="15">Foldase YidC</fullName>
    </alternativeName>
    <alternativeName>
        <fullName evidence="14">Membrane integrase YidC</fullName>
    </alternativeName>
    <alternativeName>
        <fullName evidence="13">Membrane protein YidC</fullName>
    </alternativeName>
</protein>
<reference evidence="20 21" key="1">
    <citation type="submission" date="2020-12" db="EMBL/GenBank/DDBJ databases">
        <title>Complete genome sequence of Mycobacterium heckeshornense JCM 15655T, closely related to a pathogenic non-tuberculous mycobacterial species Mycobacterium xenopi.</title>
        <authorList>
            <person name="Yoshida M."/>
            <person name="Fukano H."/>
            <person name="Asakura T."/>
            <person name="Suzuki M."/>
            <person name="Hoshino Y."/>
        </authorList>
    </citation>
    <scope>NUCLEOTIDE SEQUENCE [LARGE SCALE GENOMIC DNA]</scope>
    <source>
        <strain evidence="20 21">JCM 15655</strain>
    </source>
</reference>
<dbReference type="GO" id="GO:0005886">
    <property type="term" value="C:plasma membrane"/>
    <property type="evidence" value="ECO:0007669"/>
    <property type="project" value="UniProtKB-SubCell"/>
</dbReference>
<feature type="domain" description="Membrane insertase YidC/Oxa/ALB C-terminal" evidence="19">
    <location>
        <begin position="71"/>
        <end position="306"/>
    </location>
</feature>
<dbReference type="GO" id="GO:0015031">
    <property type="term" value="P:protein transport"/>
    <property type="evidence" value="ECO:0007669"/>
    <property type="project" value="UniProtKB-KW"/>
</dbReference>
<keyword evidence="10" id="KW-0143">Chaperone</keyword>
<proteinExistence type="inferred from homology"/>
<evidence type="ECO:0000256" key="18">
    <source>
        <dbReference type="SAM" id="Phobius"/>
    </source>
</evidence>
<evidence type="ECO:0000259" key="19">
    <source>
        <dbReference type="Pfam" id="PF02096"/>
    </source>
</evidence>
<keyword evidence="8 18" id="KW-1133">Transmembrane helix</keyword>
<evidence type="ECO:0000256" key="11">
    <source>
        <dbReference type="ARBA" id="ARBA00025034"/>
    </source>
</evidence>
<dbReference type="NCBIfam" id="NF002899">
    <property type="entry name" value="PRK03449.1"/>
    <property type="match status" value="1"/>
</dbReference>
<dbReference type="GO" id="GO:0032977">
    <property type="term" value="F:membrane insertase activity"/>
    <property type="evidence" value="ECO:0007669"/>
    <property type="project" value="InterPro"/>
</dbReference>
<feature type="compositionally biased region" description="Polar residues" evidence="17">
    <location>
        <begin position="359"/>
        <end position="372"/>
    </location>
</feature>
<dbReference type="InterPro" id="IPR028055">
    <property type="entry name" value="YidC/Oxa/ALB_C"/>
</dbReference>
<evidence type="ECO:0000256" key="13">
    <source>
        <dbReference type="ARBA" id="ARBA00031538"/>
    </source>
</evidence>
<evidence type="ECO:0000313" key="20">
    <source>
        <dbReference type="EMBL" id="BCO38405.1"/>
    </source>
</evidence>
<keyword evidence="6 16" id="KW-0812">Transmembrane</keyword>
<dbReference type="PANTHER" id="PTHR12428:SF65">
    <property type="entry name" value="CYTOCHROME C OXIDASE ASSEMBLY PROTEIN COX18, MITOCHONDRIAL"/>
    <property type="match status" value="1"/>
</dbReference>
<accession>A0A7R7JJY2</accession>
<feature type="transmembrane region" description="Helical" evidence="18">
    <location>
        <begin position="268"/>
        <end position="293"/>
    </location>
</feature>
<dbReference type="CDD" id="cd20070">
    <property type="entry name" value="5TM_YidC_Alb3"/>
    <property type="match status" value="1"/>
</dbReference>
<evidence type="ECO:0000256" key="3">
    <source>
        <dbReference type="ARBA" id="ARBA00015325"/>
    </source>
</evidence>
<keyword evidence="5" id="KW-1003">Cell membrane</keyword>
<dbReference type="InterPro" id="IPR047196">
    <property type="entry name" value="YidC_ALB_C"/>
</dbReference>
<feature type="region of interest" description="Disordered" evidence="17">
    <location>
        <begin position="1"/>
        <end position="28"/>
    </location>
</feature>
<feature type="transmembrane region" description="Helical" evidence="18">
    <location>
        <begin position="134"/>
        <end position="157"/>
    </location>
</feature>
<keyword evidence="9 18" id="KW-0472">Membrane</keyword>
<evidence type="ECO:0000313" key="21">
    <source>
        <dbReference type="Proteomes" id="UP000595446"/>
    </source>
</evidence>
<feature type="transmembrane region" description="Helical" evidence="18">
    <location>
        <begin position="68"/>
        <end position="87"/>
    </location>
</feature>
<sequence>MTVGGTRFLSAGHGEMTAPVTSGRPERSEGRVRPLFDWFSLDIVYYPVSAIMWLWYKAFGFVLGPSNFFAWALAVMFLVFTLRALLYKPFVRQIRTMRQMQELQPQIKALQKKYGKDRQRMALEMQKLQREHGFNPILGCLPMLAQIPVFLGLYHVLRSFNRTATGGFGFGHPMSVAQNRATGNYVFSPTDVGHFLDANLFGAPIGAFMTQRTGLEAFTEFSRPAVIAVGVPVMILAGVATYFNSRASIARQSPEAAANPQTAMMNKLALYVFPLGVVVGGPFLPLAIILYWFSNNIWTFGQQHYVFGMIEKEEEAKKQEAIQRRAANAPAPGAKPKRGPRAAAPVGNGSSGAPPAENGESSSVDAGGQSSDGKPPNTKAGKPNQVGRGGSSGTRAPRPGARPRRRKR</sequence>
<keyword evidence="4" id="KW-0813">Transport</keyword>
<dbReference type="NCBIfam" id="TIGR03592">
    <property type="entry name" value="yidC_oxa1_cterm"/>
    <property type="match status" value="1"/>
</dbReference>
<comment type="function">
    <text evidence="11">Required for the insertion and/or proper folding and/or complex formation of integral membrane proteins into the membrane. Involved in integration of membrane proteins that insert both dependently and independently of the Sec translocase complex, as well as at least some lipoproteins. Aids folding of multispanning membrane proteins.</text>
</comment>
<dbReference type="InterPro" id="IPR001708">
    <property type="entry name" value="YidC/ALB3/OXA1/COX18"/>
</dbReference>
<organism evidence="20 21">
    <name type="scientific">Mycobacterium heckeshornense</name>
    <dbReference type="NCBI Taxonomy" id="110505"/>
    <lineage>
        <taxon>Bacteria</taxon>
        <taxon>Bacillati</taxon>
        <taxon>Actinomycetota</taxon>
        <taxon>Actinomycetes</taxon>
        <taxon>Mycobacteriales</taxon>
        <taxon>Mycobacteriaceae</taxon>
        <taxon>Mycobacterium</taxon>
    </lineage>
</organism>
<dbReference type="Pfam" id="PF02096">
    <property type="entry name" value="60KD_IMP"/>
    <property type="match status" value="1"/>
</dbReference>
<feature type="transmembrane region" description="Helical" evidence="18">
    <location>
        <begin position="35"/>
        <end position="56"/>
    </location>
</feature>
<keyword evidence="7" id="KW-0653">Protein transport</keyword>
<evidence type="ECO:0000256" key="5">
    <source>
        <dbReference type="ARBA" id="ARBA00022475"/>
    </source>
</evidence>
<evidence type="ECO:0000256" key="16">
    <source>
        <dbReference type="RuleBase" id="RU003945"/>
    </source>
</evidence>
<feature type="compositionally biased region" description="Low complexity" evidence="17">
    <location>
        <begin position="324"/>
        <end position="334"/>
    </location>
</feature>
<evidence type="ECO:0000256" key="9">
    <source>
        <dbReference type="ARBA" id="ARBA00023136"/>
    </source>
</evidence>
<name>A0A7R7JJY2_9MYCO</name>